<dbReference type="OrthoDB" id="27823at2759"/>
<proteinExistence type="predicted"/>
<dbReference type="AlphaFoldDB" id="A0A1Y1UW07"/>
<dbReference type="Pfam" id="PF07653">
    <property type="entry name" value="SH3_2"/>
    <property type="match status" value="1"/>
</dbReference>
<protein>
    <recommendedName>
        <fullName evidence="4">SH3 domain-containing protein</fullName>
    </recommendedName>
</protein>
<dbReference type="InterPro" id="IPR036028">
    <property type="entry name" value="SH3-like_dom_sf"/>
</dbReference>
<evidence type="ECO:0000256" key="1">
    <source>
        <dbReference type="ARBA" id="ARBA00022443"/>
    </source>
</evidence>
<sequence>MISSIFQSQSSHKISDDRRSINSEIVNSTSSTNIPSTPRRLSSKQATRSRPQSGIYYPNSQSEKPLSRQRYYKPPSNSRHESLCCTLKRNECKNSLREGYYTPQLRESHYSSMQTTNSPLISSKSSFISNRSPSIPYIDINTSIFQDNQSISEIDKSGKRINSMRSNTSLSTVISTPKTRSSSEISMQQKMHSNKNIPNTLNYNYDPYDISIVKPILFYVRVLFDYNSAIYEEISVRKDMIIPILETQEDGWWEGEIEEVGPTGRRRRRGLLPSNFVEVIKNI</sequence>
<keyword evidence="6" id="KW-1185">Reference proteome</keyword>
<dbReference type="STRING" id="1754191.A0A1Y1UW07"/>
<feature type="compositionally biased region" description="Polar residues" evidence="3">
    <location>
        <begin position="39"/>
        <end position="64"/>
    </location>
</feature>
<organism evidence="5 6">
    <name type="scientific">Piromyces finnis</name>
    <dbReference type="NCBI Taxonomy" id="1754191"/>
    <lineage>
        <taxon>Eukaryota</taxon>
        <taxon>Fungi</taxon>
        <taxon>Fungi incertae sedis</taxon>
        <taxon>Chytridiomycota</taxon>
        <taxon>Chytridiomycota incertae sedis</taxon>
        <taxon>Neocallimastigomycetes</taxon>
        <taxon>Neocallimastigales</taxon>
        <taxon>Neocallimastigaceae</taxon>
        <taxon>Piromyces</taxon>
    </lineage>
</organism>
<feature type="domain" description="SH3" evidence="4">
    <location>
        <begin position="215"/>
        <end position="282"/>
    </location>
</feature>
<reference evidence="5 6" key="1">
    <citation type="submission" date="2016-08" db="EMBL/GenBank/DDBJ databases">
        <title>Genomes of anaerobic fungi encode conserved fungal cellulosomes for biomass hydrolysis.</title>
        <authorList>
            <consortium name="DOE Joint Genome Institute"/>
            <person name="Haitjema C.H."/>
            <person name="Gilmore S.P."/>
            <person name="Henske J.K."/>
            <person name="Solomon K.V."/>
            <person name="De Groot R."/>
            <person name="Kuo A."/>
            <person name="Mondo S.J."/>
            <person name="Salamov A.A."/>
            <person name="Labutti K."/>
            <person name="Zhao Z."/>
            <person name="Chiniquy J."/>
            <person name="Barry K."/>
            <person name="Brewer H.M."/>
            <person name="Purvine S.O."/>
            <person name="Wright A.T."/>
            <person name="Boxma B."/>
            <person name="Van Alen T."/>
            <person name="Hackstein J.H."/>
            <person name="Baker S.E."/>
            <person name="Grigoriev I.V."/>
            <person name="O'Malley M.A."/>
        </authorList>
    </citation>
    <scope>NUCLEOTIDE SEQUENCE [LARGE SCALE GENOMIC DNA]</scope>
    <source>
        <strain evidence="6">finn</strain>
    </source>
</reference>
<evidence type="ECO:0000313" key="6">
    <source>
        <dbReference type="Proteomes" id="UP000193719"/>
    </source>
</evidence>
<dbReference type="EMBL" id="MCFH01000070">
    <property type="protein sequence ID" value="ORX42128.1"/>
    <property type="molecule type" value="Genomic_DNA"/>
</dbReference>
<evidence type="ECO:0000256" key="2">
    <source>
        <dbReference type="PROSITE-ProRule" id="PRU00192"/>
    </source>
</evidence>
<dbReference type="InterPro" id="IPR001452">
    <property type="entry name" value="SH3_domain"/>
</dbReference>
<dbReference type="PROSITE" id="PS50002">
    <property type="entry name" value="SH3"/>
    <property type="match status" value="1"/>
</dbReference>
<dbReference type="SUPFAM" id="SSF50044">
    <property type="entry name" value="SH3-domain"/>
    <property type="match status" value="1"/>
</dbReference>
<evidence type="ECO:0000313" key="5">
    <source>
        <dbReference type="EMBL" id="ORX42128.1"/>
    </source>
</evidence>
<dbReference type="PRINTS" id="PR00452">
    <property type="entry name" value="SH3DOMAIN"/>
</dbReference>
<keyword evidence="1 2" id="KW-0728">SH3 domain</keyword>
<dbReference type="Proteomes" id="UP000193719">
    <property type="component" value="Unassembled WGS sequence"/>
</dbReference>
<comment type="caution">
    <text evidence="5">The sequence shown here is derived from an EMBL/GenBank/DDBJ whole genome shotgun (WGS) entry which is preliminary data.</text>
</comment>
<evidence type="ECO:0000259" key="4">
    <source>
        <dbReference type="PROSITE" id="PS50002"/>
    </source>
</evidence>
<reference evidence="5 6" key="2">
    <citation type="submission" date="2016-08" db="EMBL/GenBank/DDBJ databases">
        <title>Pervasive Adenine N6-methylation of Active Genes in Fungi.</title>
        <authorList>
            <consortium name="DOE Joint Genome Institute"/>
            <person name="Mondo S.J."/>
            <person name="Dannebaum R.O."/>
            <person name="Kuo R.C."/>
            <person name="Labutti K."/>
            <person name="Haridas S."/>
            <person name="Kuo A."/>
            <person name="Salamov A."/>
            <person name="Ahrendt S.R."/>
            <person name="Lipzen A."/>
            <person name="Sullivan W."/>
            <person name="Andreopoulos W.B."/>
            <person name="Clum A."/>
            <person name="Lindquist E."/>
            <person name="Daum C."/>
            <person name="Ramamoorthy G.K."/>
            <person name="Gryganskyi A."/>
            <person name="Culley D."/>
            <person name="Magnuson J.K."/>
            <person name="James T.Y."/>
            <person name="O'Malley M.A."/>
            <person name="Stajich J.E."/>
            <person name="Spatafora J.W."/>
            <person name="Visel A."/>
            <person name="Grigoriev I.V."/>
        </authorList>
    </citation>
    <scope>NUCLEOTIDE SEQUENCE [LARGE SCALE GENOMIC DNA]</scope>
    <source>
        <strain evidence="6">finn</strain>
    </source>
</reference>
<name>A0A1Y1UW07_9FUNG</name>
<dbReference type="SMART" id="SM00326">
    <property type="entry name" value="SH3"/>
    <property type="match status" value="1"/>
</dbReference>
<dbReference type="Gene3D" id="2.30.30.40">
    <property type="entry name" value="SH3 Domains"/>
    <property type="match status" value="1"/>
</dbReference>
<feature type="region of interest" description="Disordered" evidence="3">
    <location>
        <begin position="1"/>
        <end position="81"/>
    </location>
</feature>
<feature type="compositionally biased region" description="Low complexity" evidence="3">
    <location>
        <begin position="27"/>
        <end position="38"/>
    </location>
</feature>
<dbReference type="CDD" id="cd00174">
    <property type="entry name" value="SH3"/>
    <property type="match status" value="1"/>
</dbReference>
<accession>A0A1Y1UW07</accession>
<evidence type="ECO:0000256" key="3">
    <source>
        <dbReference type="SAM" id="MobiDB-lite"/>
    </source>
</evidence>
<feature type="compositionally biased region" description="Polar residues" evidence="3">
    <location>
        <begin position="1"/>
        <end position="12"/>
    </location>
</feature>
<gene>
    <name evidence="5" type="ORF">BCR36DRAFT_308355</name>
</gene>